<name>A0A7W9BH22_9SPHN</name>
<evidence type="ECO:0000313" key="3">
    <source>
        <dbReference type="Proteomes" id="UP000546200"/>
    </source>
</evidence>
<protein>
    <submittedName>
        <fullName evidence="2">Uncharacterized protein</fullName>
    </submittedName>
</protein>
<evidence type="ECO:0000256" key="1">
    <source>
        <dbReference type="SAM" id="MobiDB-lite"/>
    </source>
</evidence>
<feature type="compositionally biased region" description="Basic and acidic residues" evidence="1">
    <location>
        <begin position="35"/>
        <end position="50"/>
    </location>
</feature>
<dbReference type="RefSeq" id="WP_184060733.1">
    <property type="nucleotide sequence ID" value="NZ_JACIJK010000020.1"/>
</dbReference>
<keyword evidence="3" id="KW-1185">Reference proteome</keyword>
<dbReference type="EMBL" id="JACIJK010000020">
    <property type="protein sequence ID" value="MBB5717002.1"/>
    <property type="molecule type" value="Genomic_DNA"/>
</dbReference>
<dbReference type="AlphaFoldDB" id="A0A7W9BH22"/>
<organism evidence="2 3">
    <name type="scientific">Sphingomonas aerophila</name>
    <dbReference type="NCBI Taxonomy" id="1344948"/>
    <lineage>
        <taxon>Bacteria</taxon>
        <taxon>Pseudomonadati</taxon>
        <taxon>Pseudomonadota</taxon>
        <taxon>Alphaproteobacteria</taxon>
        <taxon>Sphingomonadales</taxon>
        <taxon>Sphingomonadaceae</taxon>
        <taxon>Sphingomonas</taxon>
    </lineage>
</organism>
<proteinExistence type="predicted"/>
<feature type="compositionally biased region" description="Acidic residues" evidence="1">
    <location>
        <begin position="24"/>
        <end position="34"/>
    </location>
</feature>
<sequence>MTIKEANEQINDAPENELSSGAGGEDDASTEIEGDDSHLHDDQKSRPLGG</sequence>
<accession>A0A7W9BH22</accession>
<dbReference type="Proteomes" id="UP000546200">
    <property type="component" value="Unassembled WGS sequence"/>
</dbReference>
<evidence type="ECO:0000313" key="2">
    <source>
        <dbReference type="EMBL" id="MBB5717002.1"/>
    </source>
</evidence>
<feature type="region of interest" description="Disordered" evidence="1">
    <location>
        <begin position="1"/>
        <end position="50"/>
    </location>
</feature>
<reference evidence="2 3" key="1">
    <citation type="submission" date="2020-08" db="EMBL/GenBank/DDBJ databases">
        <title>Genomic Encyclopedia of Type Strains, Phase IV (KMG-IV): sequencing the most valuable type-strain genomes for metagenomic binning, comparative biology and taxonomic classification.</title>
        <authorList>
            <person name="Goeker M."/>
        </authorList>
    </citation>
    <scope>NUCLEOTIDE SEQUENCE [LARGE SCALE GENOMIC DNA]</scope>
    <source>
        <strain evidence="2 3">DSM 100044</strain>
    </source>
</reference>
<comment type="caution">
    <text evidence="2">The sequence shown here is derived from an EMBL/GenBank/DDBJ whole genome shotgun (WGS) entry which is preliminary data.</text>
</comment>
<gene>
    <name evidence="2" type="ORF">FHS94_003875</name>
</gene>